<gene>
    <name evidence="2" type="ORF">CC1G_05614</name>
</gene>
<sequence>MAFALNPPSDNTNTMTSSNGLAFGSSPEDLRLKFMTLLAMYDLLPYSISHPPNAREPLDLKSAIDANSLQRCLISMTQQGILTEDEARSLSAVYNTEYTHNMNASSTRPNQSS</sequence>
<feature type="region of interest" description="Disordered" evidence="1">
    <location>
        <begin position="1"/>
        <end position="25"/>
    </location>
</feature>
<dbReference type="HOGENOM" id="CLU_2133375_0_0_1"/>
<name>A8P1M7_COPC7</name>
<evidence type="ECO:0000313" key="3">
    <source>
        <dbReference type="Proteomes" id="UP000001861"/>
    </source>
</evidence>
<dbReference type="AlphaFoldDB" id="A8P1M7"/>
<evidence type="ECO:0000256" key="1">
    <source>
        <dbReference type="SAM" id="MobiDB-lite"/>
    </source>
</evidence>
<dbReference type="KEGG" id="cci:CC1G_05614"/>
<dbReference type="OrthoDB" id="3025094at2759"/>
<dbReference type="InParanoid" id="A8P1M7"/>
<evidence type="ECO:0000313" key="2">
    <source>
        <dbReference type="EMBL" id="EAU83710.2"/>
    </source>
</evidence>
<feature type="compositionally biased region" description="Polar residues" evidence="1">
    <location>
        <begin position="8"/>
        <end position="20"/>
    </location>
</feature>
<dbReference type="VEuPathDB" id="FungiDB:CC1G_05614"/>
<comment type="caution">
    <text evidence="2">The sequence shown here is derived from an EMBL/GenBank/DDBJ whole genome shotgun (WGS) entry which is preliminary data.</text>
</comment>
<dbReference type="RefSeq" id="XP_001838133.2">
    <property type="nucleotide sequence ID" value="XM_001838081.2"/>
</dbReference>
<dbReference type="Proteomes" id="UP000001861">
    <property type="component" value="Unassembled WGS sequence"/>
</dbReference>
<reference evidence="2 3" key="1">
    <citation type="journal article" date="2010" name="Proc. Natl. Acad. Sci. U.S.A.">
        <title>Insights into evolution of multicellular fungi from the assembled chromosomes of the mushroom Coprinopsis cinerea (Coprinus cinereus).</title>
        <authorList>
            <person name="Stajich J.E."/>
            <person name="Wilke S.K."/>
            <person name="Ahren D."/>
            <person name="Au C.H."/>
            <person name="Birren B.W."/>
            <person name="Borodovsky M."/>
            <person name="Burns C."/>
            <person name="Canback B."/>
            <person name="Casselton L.A."/>
            <person name="Cheng C.K."/>
            <person name="Deng J."/>
            <person name="Dietrich F.S."/>
            <person name="Fargo D.C."/>
            <person name="Farman M.L."/>
            <person name="Gathman A.C."/>
            <person name="Goldberg J."/>
            <person name="Guigo R."/>
            <person name="Hoegger P.J."/>
            <person name="Hooker J.B."/>
            <person name="Huggins A."/>
            <person name="James T.Y."/>
            <person name="Kamada T."/>
            <person name="Kilaru S."/>
            <person name="Kodira C."/>
            <person name="Kues U."/>
            <person name="Kupfer D."/>
            <person name="Kwan H.S."/>
            <person name="Lomsadze A."/>
            <person name="Li W."/>
            <person name="Lilly W.W."/>
            <person name="Ma L.J."/>
            <person name="Mackey A.J."/>
            <person name="Manning G."/>
            <person name="Martin F."/>
            <person name="Muraguchi H."/>
            <person name="Natvig D.O."/>
            <person name="Palmerini H."/>
            <person name="Ramesh M.A."/>
            <person name="Rehmeyer C.J."/>
            <person name="Roe B.A."/>
            <person name="Shenoy N."/>
            <person name="Stanke M."/>
            <person name="Ter-Hovhannisyan V."/>
            <person name="Tunlid A."/>
            <person name="Velagapudi R."/>
            <person name="Vision T.J."/>
            <person name="Zeng Q."/>
            <person name="Zolan M.E."/>
            <person name="Pukkila P.J."/>
        </authorList>
    </citation>
    <scope>NUCLEOTIDE SEQUENCE [LARGE SCALE GENOMIC DNA]</scope>
    <source>
        <strain evidence="3">Okayama-7 / 130 / ATCC MYA-4618 / FGSC 9003</strain>
    </source>
</reference>
<protein>
    <submittedName>
        <fullName evidence="2">Uncharacterized protein</fullName>
    </submittedName>
</protein>
<accession>A8P1M7</accession>
<dbReference type="GeneID" id="6014702"/>
<organism evidence="2 3">
    <name type="scientific">Coprinopsis cinerea (strain Okayama-7 / 130 / ATCC MYA-4618 / FGSC 9003)</name>
    <name type="common">Inky cap fungus</name>
    <name type="synonym">Hormographiella aspergillata</name>
    <dbReference type="NCBI Taxonomy" id="240176"/>
    <lineage>
        <taxon>Eukaryota</taxon>
        <taxon>Fungi</taxon>
        <taxon>Dikarya</taxon>
        <taxon>Basidiomycota</taxon>
        <taxon>Agaricomycotina</taxon>
        <taxon>Agaricomycetes</taxon>
        <taxon>Agaricomycetidae</taxon>
        <taxon>Agaricales</taxon>
        <taxon>Agaricineae</taxon>
        <taxon>Psathyrellaceae</taxon>
        <taxon>Coprinopsis</taxon>
    </lineage>
</organism>
<proteinExistence type="predicted"/>
<dbReference type="eggNOG" id="ENOG502R120">
    <property type="taxonomic scope" value="Eukaryota"/>
</dbReference>
<keyword evidence="3" id="KW-1185">Reference proteome</keyword>
<dbReference type="EMBL" id="AACS02000013">
    <property type="protein sequence ID" value="EAU83710.2"/>
    <property type="molecule type" value="Genomic_DNA"/>
</dbReference>